<dbReference type="PATRIC" id="fig|44252.3.peg.3605"/>
<dbReference type="InterPro" id="IPR036866">
    <property type="entry name" value="RibonucZ/Hydroxyglut_hydro"/>
</dbReference>
<comment type="catalytic activity">
    <reaction evidence="1">
        <text>3',5'-cyclic CMP + H2O = CMP + H(+)</text>
        <dbReference type="Rhea" id="RHEA:72675"/>
        <dbReference type="ChEBI" id="CHEBI:15377"/>
        <dbReference type="ChEBI" id="CHEBI:15378"/>
        <dbReference type="ChEBI" id="CHEBI:58003"/>
        <dbReference type="ChEBI" id="CHEBI:60377"/>
    </reaction>
    <physiologicalReaction direction="left-to-right" evidence="1">
        <dbReference type="Rhea" id="RHEA:72676"/>
    </physiologicalReaction>
</comment>
<evidence type="ECO:0000256" key="3">
    <source>
        <dbReference type="ARBA" id="ARBA00048505"/>
    </source>
</evidence>
<feature type="domain" description="Metallo-beta-lactamase" evidence="4">
    <location>
        <begin position="37"/>
        <end position="227"/>
    </location>
</feature>
<proteinExistence type="predicted"/>
<evidence type="ECO:0000256" key="2">
    <source>
        <dbReference type="ARBA" id="ARBA00034301"/>
    </source>
</evidence>
<dbReference type="EMBL" id="JMQA01000030">
    <property type="protein sequence ID" value="KFN08045.1"/>
    <property type="molecule type" value="Genomic_DNA"/>
</dbReference>
<comment type="function">
    <text evidence="2">Counteracts the endogenous Pycsar antiviral defense system. Phosphodiesterase that enables metal-dependent hydrolysis of host cyclic nucleotide Pycsar defense signals such as cCMP and cUMP.</text>
</comment>
<dbReference type="Proteomes" id="UP000029278">
    <property type="component" value="Unassembled WGS sequence"/>
</dbReference>
<evidence type="ECO:0000313" key="6">
    <source>
        <dbReference type="Proteomes" id="UP000029278"/>
    </source>
</evidence>
<comment type="caution">
    <text evidence="5">The sequence shown here is derived from an EMBL/GenBank/DDBJ whole genome shotgun (WGS) entry which is preliminary data.</text>
</comment>
<evidence type="ECO:0000256" key="1">
    <source>
        <dbReference type="ARBA" id="ARBA00034221"/>
    </source>
</evidence>
<dbReference type="OrthoDB" id="9800940at2"/>
<dbReference type="InterPro" id="IPR001279">
    <property type="entry name" value="Metallo-B-lactamas"/>
</dbReference>
<name>A0A090ZCV5_PAEMA</name>
<accession>A0A090ZCV5</accession>
<dbReference type="RefSeq" id="WP_036625070.1">
    <property type="nucleotide sequence ID" value="NZ_JAKOBR010000156.1"/>
</dbReference>
<gene>
    <name evidence="5" type="ORF">DJ90_3468</name>
</gene>
<evidence type="ECO:0000259" key="4">
    <source>
        <dbReference type="SMART" id="SM00849"/>
    </source>
</evidence>
<protein>
    <submittedName>
        <fullName evidence="5">Metallo-beta-lactamase superfamily protein</fullName>
    </submittedName>
</protein>
<organism evidence="5 6">
    <name type="scientific">Paenibacillus macerans</name>
    <name type="common">Bacillus macerans</name>
    <dbReference type="NCBI Taxonomy" id="44252"/>
    <lineage>
        <taxon>Bacteria</taxon>
        <taxon>Bacillati</taxon>
        <taxon>Bacillota</taxon>
        <taxon>Bacilli</taxon>
        <taxon>Bacillales</taxon>
        <taxon>Paenibacillaceae</taxon>
        <taxon>Paenibacillus</taxon>
    </lineage>
</organism>
<dbReference type="Pfam" id="PF12706">
    <property type="entry name" value="Lactamase_B_2"/>
    <property type="match status" value="1"/>
</dbReference>
<dbReference type="PANTHER" id="PTHR42663">
    <property type="entry name" value="HYDROLASE C777.06C-RELATED-RELATED"/>
    <property type="match status" value="1"/>
</dbReference>
<dbReference type="SUPFAM" id="SSF56281">
    <property type="entry name" value="Metallo-hydrolase/oxidoreductase"/>
    <property type="match status" value="1"/>
</dbReference>
<comment type="catalytic activity">
    <reaction evidence="3">
        <text>3',5'-cyclic UMP + H2O = UMP + H(+)</text>
        <dbReference type="Rhea" id="RHEA:70575"/>
        <dbReference type="ChEBI" id="CHEBI:15377"/>
        <dbReference type="ChEBI" id="CHEBI:15378"/>
        <dbReference type="ChEBI" id="CHEBI:57865"/>
        <dbReference type="ChEBI" id="CHEBI:184387"/>
    </reaction>
    <physiologicalReaction direction="left-to-right" evidence="3">
        <dbReference type="Rhea" id="RHEA:70576"/>
    </physiologicalReaction>
</comment>
<dbReference type="CDD" id="cd16279">
    <property type="entry name" value="metallo-hydrolase-like_MBL-fold"/>
    <property type="match status" value="1"/>
</dbReference>
<dbReference type="HOGENOM" id="CLU_044538_3_0_9"/>
<dbReference type="GeneID" id="77008889"/>
<dbReference type="SMART" id="SM00849">
    <property type="entry name" value="Lactamase_B"/>
    <property type="match status" value="1"/>
</dbReference>
<keyword evidence="6" id="KW-1185">Reference proteome</keyword>
<dbReference type="Gene3D" id="3.60.15.10">
    <property type="entry name" value="Ribonuclease Z/Hydroxyacylglutathione hydrolase-like"/>
    <property type="match status" value="1"/>
</dbReference>
<evidence type="ECO:0000313" key="5">
    <source>
        <dbReference type="EMBL" id="KFN08045.1"/>
    </source>
</evidence>
<reference evidence="5 6" key="1">
    <citation type="submission" date="2014-04" db="EMBL/GenBank/DDBJ databases">
        <authorList>
            <person name="Bishop-Lilly K.A."/>
            <person name="Broomall S.M."/>
            <person name="Chain P.S."/>
            <person name="Chertkov O."/>
            <person name="Coyne S.R."/>
            <person name="Daligault H.E."/>
            <person name="Davenport K.W."/>
            <person name="Erkkila T."/>
            <person name="Frey K.G."/>
            <person name="Gibbons H.S."/>
            <person name="Gu W."/>
            <person name="Jaissle J."/>
            <person name="Johnson S.L."/>
            <person name="Koroleva G.I."/>
            <person name="Ladner J.T."/>
            <person name="Lo C.-C."/>
            <person name="Minogue T.D."/>
            <person name="Munk C."/>
            <person name="Palacios G.F."/>
            <person name="Redden C.L."/>
            <person name="Rosenzweig C.N."/>
            <person name="Scholz M.B."/>
            <person name="Teshima H."/>
            <person name="Xu Y."/>
        </authorList>
    </citation>
    <scope>NUCLEOTIDE SEQUENCE [LARGE SCALE GENOMIC DNA]</scope>
    <source>
        <strain evidence="5 6">8244</strain>
    </source>
</reference>
<sequence length="257" mass="29249">MDQLVFIGTGDAMGVPRVYCECEVCGEARSSGVNRRYRSLVSVEGEEGGFLVDCGPDWRTGMERRGQRFAERILVTHAHFDHIGGLPEWADACRWLNRRGQLYAPREVLDMIVRQYPWLGGNLDMHAADDAITLGGWQIRGWKVFHGKNGFSYSYRFEKNGFAWAYCSDSIALPEEQRAPLHGLDLLVLGTSFYREEAEFSTRSVYDVTEALELLRETRPKRTLFTHMSHDIDLRRDYGLPAGVAFARTGMSVWLGE</sequence>
<dbReference type="STRING" id="44252.DJ90_3468"/>
<dbReference type="PANTHER" id="PTHR42663:SF6">
    <property type="entry name" value="HYDROLASE C777.06C-RELATED"/>
    <property type="match status" value="1"/>
</dbReference>
<dbReference type="AlphaFoldDB" id="A0A090ZCV5"/>